<dbReference type="PANTHER" id="PTHR13466:SF0">
    <property type="entry name" value="SMP-LTD DOMAIN-CONTAINING PROTEIN"/>
    <property type="match status" value="1"/>
</dbReference>
<dbReference type="Pfam" id="PF10296">
    <property type="entry name" value="MMM1"/>
    <property type="match status" value="2"/>
</dbReference>
<dbReference type="GO" id="GO:0032865">
    <property type="term" value="C:ERMES complex"/>
    <property type="evidence" value="ECO:0007669"/>
    <property type="project" value="TreeGrafter"/>
</dbReference>
<reference evidence="12 13" key="1">
    <citation type="journal article" date="2016" name="Mol. Biol. Evol.">
        <title>Comparative Genomics of Early-Diverging Mushroom-Forming Fungi Provides Insights into the Origins of Lignocellulose Decay Capabilities.</title>
        <authorList>
            <person name="Nagy L.G."/>
            <person name="Riley R."/>
            <person name="Tritt A."/>
            <person name="Adam C."/>
            <person name="Daum C."/>
            <person name="Floudas D."/>
            <person name="Sun H."/>
            <person name="Yadav J.S."/>
            <person name="Pangilinan J."/>
            <person name="Larsson K.H."/>
            <person name="Matsuura K."/>
            <person name="Barry K."/>
            <person name="Labutti K."/>
            <person name="Kuo R."/>
            <person name="Ohm R.A."/>
            <person name="Bhattacharya S.S."/>
            <person name="Shirouzu T."/>
            <person name="Yoshinaga Y."/>
            <person name="Martin F.M."/>
            <person name="Grigoriev I.V."/>
            <person name="Hibbett D.S."/>
        </authorList>
    </citation>
    <scope>NUCLEOTIDE SEQUENCE [LARGE SCALE GENOMIC DNA]</scope>
    <source>
        <strain evidence="12 13">HHB10207 ss-3</strain>
    </source>
</reference>
<keyword evidence="5 10" id="KW-1133">Transmembrane helix</keyword>
<feature type="compositionally biased region" description="Polar residues" evidence="9">
    <location>
        <begin position="60"/>
        <end position="77"/>
    </location>
</feature>
<feature type="domain" description="SMP-LTD" evidence="11">
    <location>
        <begin position="81"/>
        <end position="288"/>
    </location>
</feature>
<feature type="region of interest" description="Disordered" evidence="9">
    <location>
        <begin position="46"/>
        <end position="77"/>
    </location>
</feature>
<dbReference type="STRING" id="1314776.A0A166J596"/>
<feature type="transmembrane region" description="Helical" evidence="10">
    <location>
        <begin position="12"/>
        <end position="35"/>
    </location>
</feature>
<keyword evidence="3 10" id="KW-0812">Transmembrane</keyword>
<evidence type="ECO:0000256" key="7">
    <source>
        <dbReference type="ARBA" id="ARBA00023121"/>
    </source>
</evidence>
<evidence type="ECO:0000313" key="12">
    <source>
        <dbReference type="EMBL" id="KZT44384.1"/>
    </source>
</evidence>
<keyword evidence="13" id="KW-1185">Reference proteome</keyword>
<evidence type="ECO:0000256" key="3">
    <source>
        <dbReference type="ARBA" id="ARBA00022692"/>
    </source>
</evidence>
<evidence type="ECO:0000256" key="5">
    <source>
        <dbReference type="ARBA" id="ARBA00022989"/>
    </source>
</evidence>
<name>A0A166J596_9AGAM</name>
<sequence>MANHIFTLQPTFTQGLILGQLSVILLLAVVLKYLFLNSEPRVVGDHASIHPGTGKPGRSGKSSTQDPNASVSSGDHLSLSEPETLQWFNEILRQVFHNYRREIRGSLDGDEGDEFVRRKIELAINELRPAKFMDFIKVHSVDIGTSAPSFSKVSIVRNTPSSLPPTNTVFHITYTDSISISISTSILLHYPSANFARLPVALSVSLALFSSELHLQPPSPDSLTPEFTVSLAPDFDLELQINSLMGSRAKLADVPKVHEMIQTQVRRLLLQKGIFKIVLPSLTRDKVPTSSQQDQI</sequence>
<keyword evidence="6" id="KW-0445">Lipid transport</keyword>
<dbReference type="GO" id="GO:0015914">
    <property type="term" value="P:phospholipid transport"/>
    <property type="evidence" value="ECO:0007669"/>
    <property type="project" value="TreeGrafter"/>
</dbReference>
<dbReference type="GO" id="GO:1990456">
    <property type="term" value="P:mitochondrion-endoplasmic reticulum membrane tethering"/>
    <property type="evidence" value="ECO:0007669"/>
    <property type="project" value="TreeGrafter"/>
</dbReference>
<gene>
    <name evidence="12" type="ORF">SISSUDRAFT_1038887</name>
</gene>
<accession>A0A166J596</accession>
<evidence type="ECO:0000256" key="6">
    <source>
        <dbReference type="ARBA" id="ARBA00023055"/>
    </source>
</evidence>
<evidence type="ECO:0000256" key="1">
    <source>
        <dbReference type="ARBA" id="ARBA00004586"/>
    </source>
</evidence>
<dbReference type="PANTHER" id="PTHR13466">
    <property type="entry name" value="TEX2 PROTEIN-RELATED"/>
    <property type="match status" value="1"/>
</dbReference>
<dbReference type="Proteomes" id="UP000076798">
    <property type="component" value="Unassembled WGS sequence"/>
</dbReference>
<evidence type="ECO:0000256" key="4">
    <source>
        <dbReference type="ARBA" id="ARBA00022824"/>
    </source>
</evidence>
<dbReference type="PROSITE" id="PS51847">
    <property type="entry name" value="SMP"/>
    <property type="match status" value="1"/>
</dbReference>
<protein>
    <recommendedName>
        <fullName evidence="11">SMP-LTD domain-containing protein</fullName>
    </recommendedName>
</protein>
<dbReference type="InterPro" id="IPR031468">
    <property type="entry name" value="SMP_LBD"/>
</dbReference>
<dbReference type="GO" id="GO:0008289">
    <property type="term" value="F:lipid binding"/>
    <property type="evidence" value="ECO:0007669"/>
    <property type="project" value="UniProtKB-KW"/>
</dbReference>
<dbReference type="EMBL" id="KV428004">
    <property type="protein sequence ID" value="KZT44384.1"/>
    <property type="molecule type" value="Genomic_DNA"/>
</dbReference>
<dbReference type="InterPro" id="IPR019411">
    <property type="entry name" value="MMM1_dom"/>
</dbReference>
<comment type="subcellular location">
    <subcellularLocation>
        <location evidence="1">Endoplasmic reticulum membrane</location>
    </subcellularLocation>
</comment>
<evidence type="ECO:0000256" key="10">
    <source>
        <dbReference type="SAM" id="Phobius"/>
    </source>
</evidence>
<evidence type="ECO:0000256" key="2">
    <source>
        <dbReference type="ARBA" id="ARBA00022448"/>
    </source>
</evidence>
<evidence type="ECO:0000259" key="11">
    <source>
        <dbReference type="PROSITE" id="PS51847"/>
    </source>
</evidence>
<evidence type="ECO:0000313" key="13">
    <source>
        <dbReference type="Proteomes" id="UP000076798"/>
    </source>
</evidence>
<dbReference type="CDD" id="cd21671">
    <property type="entry name" value="SMP_Mmm1"/>
    <property type="match status" value="1"/>
</dbReference>
<organism evidence="12 13">
    <name type="scientific">Sistotremastrum suecicum HHB10207 ss-3</name>
    <dbReference type="NCBI Taxonomy" id="1314776"/>
    <lineage>
        <taxon>Eukaryota</taxon>
        <taxon>Fungi</taxon>
        <taxon>Dikarya</taxon>
        <taxon>Basidiomycota</taxon>
        <taxon>Agaricomycotina</taxon>
        <taxon>Agaricomycetes</taxon>
        <taxon>Sistotremastrales</taxon>
        <taxon>Sistotremastraceae</taxon>
        <taxon>Sistotremastrum</taxon>
    </lineage>
</organism>
<evidence type="ECO:0000256" key="8">
    <source>
        <dbReference type="ARBA" id="ARBA00023136"/>
    </source>
</evidence>
<evidence type="ECO:0000256" key="9">
    <source>
        <dbReference type="SAM" id="MobiDB-lite"/>
    </source>
</evidence>
<proteinExistence type="predicted"/>
<keyword evidence="4" id="KW-0256">Endoplasmic reticulum</keyword>
<dbReference type="OrthoDB" id="5599157at2759"/>
<keyword evidence="7" id="KW-0446">Lipid-binding</keyword>
<dbReference type="GO" id="GO:0005789">
    <property type="term" value="C:endoplasmic reticulum membrane"/>
    <property type="evidence" value="ECO:0007669"/>
    <property type="project" value="UniProtKB-SubCell"/>
</dbReference>
<keyword evidence="2" id="KW-0813">Transport</keyword>
<dbReference type="AlphaFoldDB" id="A0A166J596"/>
<keyword evidence="8 10" id="KW-0472">Membrane</keyword>